<reference evidence="11" key="1">
    <citation type="submission" date="2022-10" db="EMBL/GenBank/DDBJ databases">
        <title>Description of Fervidibacillus gen. nov. in the family Fervidibacillaceae fam. nov. with two species, Fervidibacillus albus sp. nov., and Fervidibacillus halotolerans sp. nov., isolated from tidal flat sediments.</title>
        <authorList>
            <person name="Kwon K.K."/>
            <person name="Yang S.-H."/>
        </authorList>
    </citation>
    <scope>NUCLEOTIDE SEQUENCE</scope>
    <source>
        <strain evidence="11">JCM 19140</strain>
    </source>
</reference>
<accession>A0AAE3IQI2</accession>
<protein>
    <recommendedName>
        <fullName evidence="2">histidine kinase</fullName>
        <ecNumber evidence="2">2.7.13.3</ecNumber>
    </recommendedName>
</protein>
<evidence type="ECO:0000256" key="7">
    <source>
        <dbReference type="ARBA" id="ARBA00022840"/>
    </source>
</evidence>
<dbReference type="Gene3D" id="3.30.565.10">
    <property type="entry name" value="Histidine kinase-like ATPase, C-terminal domain"/>
    <property type="match status" value="1"/>
</dbReference>
<keyword evidence="5" id="KW-0547">Nucleotide-binding</keyword>
<evidence type="ECO:0000256" key="2">
    <source>
        <dbReference type="ARBA" id="ARBA00012438"/>
    </source>
</evidence>
<dbReference type="InterPro" id="IPR035965">
    <property type="entry name" value="PAS-like_dom_sf"/>
</dbReference>
<dbReference type="PRINTS" id="PR00344">
    <property type="entry name" value="BCTRLSENSOR"/>
</dbReference>
<dbReference type="CDD" id="cd00130">
    <property type="entry name" value="PAS"/>
    <property type="match status" value="1"/>
</dbReference>
<dbReference type="Pfam" id="PF13426">
    <property type="entry name" value="PAS_9"/>
    <property type="match status" value="1"/>
</dbReference>
<evidence type="ECO:0000256" key="4">
    <source>
        <dbReference type="ARBA" id="ARBA00022679"/>
    </source>
</evidence>
<dbReference type="Proteomes" id="UP001209318">
    <property type="component" value="Unassembled WGS sequence"/>
</dbReference>
<name>A0AAE3IQI2_9BACI</name>
<keyword evidence="4" id="KW-0808">Transferase</keyword>
<dbReference type="GO" id="GO:0005524">
    <property type="term" value="F:ATP binding"/>
    <property type="evidence" value="ECO:0007669"/>
    <property type="project" value="UniProtKB-KW"/>
</dbReference>
<evidence type="ECO:0000259" key="10">
    <source>
        <dbReference type="PROSITE" id="PS50112"/>
    </source>
</evidence>
<dbReference type="PANTHER" id="PTHR43065:SF34">
    <property type="entry name" value="SPORULATION KINASE A"/>
    <property type="match status" value="1"/>
</dbReference>
<dbReference type="SUPFAM" id="SSF47384">
    <property type="entry name" value="Homodimeric domain of signal transducing histidine kinase"/>
    <property type="match status" value="1"/>
</dbReference>
<dbReference type="EC" id="2.7.13.3" evidence="2"/>
<dbReference type="SUPFAM" id="SSF55874">
    <property type="entry name" value="ATPase domain of HSP90 chaperone/DNA topoisomerase II/histidine kinase"/>
    <property type="match status" value="1"/>
</dbReference>
<evidence type="ECO:0000259" key="9">
    <source>
        <dbReference type="PROSITE" id="PS50109"/>
    </source>
</evidence>
<dbReference type="InterPro" id="IPR003661">
    <property type="entry name" value="HisK_dim/P_dom"/>
</dbReference>
<comment type="caution">
    <text evidence="11">The sequence shown here is derived from an EMBL/GenBank/DDBJ whole genome shotgun (WGS) entry which is preliminary data.</text>
</comment>
<dbReference type="SMART" id="SM00387">
    <property type="entry name" value="HATPase_c"/>
    <property type="match status" value="1"/>
</dbReference>
<dbReference type="PROSITE" id="PS50112">
    <property type="entry name" value="PAS"/>
    <property type="match status" value="1"/>
</dbReference>
<dbReference type="InterPro" id="IPR005467">
    <property type="entry name" value="His_kinase_dom"/>
</dbReference>
<dbReference type="Pfam" id="PF00512">
    <property type="entry name" value="HisKA"/>
    <property type="match status" value="1"/>
</dbReference>
<evidence type="ECO:0000256" key="5">
    <source>
        <dbReference type="ARBA" id="ARBA00022741"/>
    </source>
</evidence>
<evidence type="ECO:0000256" key="1">
    <source>
        <dbReference type="ARBA" id="ARBA00000085"/>
    </source>
</evidence>
<evidence type="ECO:0000256" key="8">
    <source>
        <dbReference type="ARBA" id="ARBA00023012"/>
    </source>
</evidence>
<feature type="domain" description="Histidine kinase" evidence="9">
    <location>
        <begin position="156"/>
        <end position="360"/>
    </location>
</feature>
<organism evidence="11 12">
    <name type="scientific">Perspicuibacillus lycopersici</name>
    <dbReference type="NCBI Taxonomy" id="1325689"/>
    <lineage>
        <taxon>Bacteria</taxon>
        <taxon>Bacillati</taxon>
        <taxon>Bacillota</taxon>
        <taxon>Bacilli</taxon>
        <taxon>Bacillales</taxon>
        <taxon>Bacillaceae</taxon>
        <taxon>Perspicuibacillus</taxon>
    </lineage>
</organism>
<dbReference type="InterPro" id="IPR000014">
    <property type="entry name" value="PAS"/>
</dbReference>
<dbReference type="EMBL" id="JAOUSF010000001">
    <property type="protein sequence ID" value="MCU9612541.1"/>
    <property type="molecule type" value="Genomic_DNA"/>
</dbReference>
<dbReference type="RefSeq" id="WP_263071727.1">
    <property type="nucleotide sequence ID" value="NZ_JAOUSF010000001.1"/>
</dbReference>
<keyword evidence="3" id="KW-0597">Phosphoprotein</keyword>
<dbReference type="SMART" id="SM00388">
    <property type="entry name" value="HisKA"/>
    <property type="match status" value="1"/>
</dbReference>
<dbReference type="InterPro" id="IPR036097">
    <property type="entry name" value="HisK_dim/P_sf"/>
</dbReference>
<dbReference type="Gene3D" id="3.30.450.20">
    <property type="entry name" value="PAS domain"/>
    <property type="match status" value="1"/>
</dbReference>
<dbReference type="PROSITE" id="PS50109">
    <property type="entry name" value="HIS_KIN"/>
    <property type="match status" value="1"/>
</dbReference>
<proteinExistence type="predicted"/>
<keyword evidence="7 11" id="KW-0067">ATP-binding</keyword>
<dbReference type="InterPro" id="IPR036890">
    <property type="entry name" value="HATPase_C_sf"/>
</dbReference>
<dbReference type="InterPro" id="IPR004358">
    <property type="entry name" value="Sig_transdc_His_kin-like_C"/>
</dbReference>
<keyword evidence="6" id="KW-0418">Kinase</keyword>
<gene>
    <name evidence="11" type="ORF">OEV98_03050</name>
</gene>
<keyword evidence="12" id="KW-1185">Reference proteome</keyword>
<dbReference type="Gene3D" id="1.10.287.130">
    <property type="match status" value="1"/>
</dbReference>
<dbReference type="AlphaFoldDB" id="A0AAE3IQI2"/>
<evidence type="ECO:0000313" key="11">
    <source>
        <dbReference type="EMBL" id="MCU9612541.1"/>
    </source>
</evidence>
<dbReference type="CDD" id="cd00082">
    <property type="entry name" value="HisKA"/>
    <property type="match status" value="1"/>
</dbReference>
<dbReference type="SUPFAM" id="SSF55785">
    <property type="entry name" value="PYP-like sensor domain (PAS domain)"/>
    <property type="match status" value="1"/>
</dbReference>
<sequence>MGTLFHGAEETLDVTNIEQVFQIFSSVFNSVVTKGANQGVLHYVSENVTSILGYTPEEMKGKRITSFLHEKDRKDIFINCKNTPFEQKEDKLFTVRLKKKDGTYLWTEITVITLRFLDIPMKSKEQLYIIKEVPIDKEENLLQNDKLAVIGQLAAGIAHEIRNPLTSLKGFIQLMRSDKSFNEQYLKIMDNEINVVESISRELMVLAKPQPEDFKLCDIQTIFENCMTLLEGEIFQKRVKIIRKYSMEKITVLCDEQKIKQVLINLVKNALDAMEGPGNITVKISKRGNHGVISIKDEGVGIPNELIDKLGKPFFTTKSNGNGLGLMMSFKIIEEHNGKIAVKSEPGVGTVFTISIPLHD</sequence>
<keyword evidence="8" id="KW-0902">Two-component regulatory system</keyword>
<evidence type="ECO:0000313" key="12">
    <source>
        <dbReference type="Proteomes" id="UP001209318"/>
    </source>
</evidence>
<dbReference type="InterPro" id="IPR003594">
    <property type="entry name" value="HATPase_dom"/>
</dbReference>
<evidence type="ECO:0000256" key="3">
    <source>
        <dbReference type="ARBA" id="ARBA00022553"/>
    </source>
</evidence>
<feature type="domain" description="PAS" evidence="10">
    <location>
        <begin position="38"/>
        <end position="76"/>
    </location>
</feature>
<dbReference type="GO" id="GO:0000155">
    <property type="term" value="F:phosphorelay sensor kinase activity"/>
    <property type="evidence" value="ECO:0007669"/>
    <property type="project" value="InterPro"/>
</dbReference>
<dbReference type="NCBIfam" id="TIGR00229">
    <property type="entry name" value="sensory_box"/>
    <property type="match status" value="1"/>
</dbReference>
<dbReference type="PANTHER" id="PTHR43065">
    <property type="entry name" value="SENSOR HISTIDINE KINASE"/>
    <property type="match status" value="1"/>
</dbReference>
<dbReference type="SMART" id="SM00091">
    <property type="entry name" value="PAS"/>
    <property type="match status" value="1"/>
</dbReference>
<dbReference type="Pfam" id="PF02518">
    <property type="entry name" value="HATPase_c"/>
    <property type="match status" value="1"/>
</dbReference>
<comment type="catalytic activity">
    <reaction evidence="1">
        <text>ATP + protein L-histidine = ADP + protein N-phospho-L-histidine.</text>
        <dbReference type="EC" id="2.7.13.3"/>
    </reaction>
</comment>
<evidence type="ECO:0000256" key="6">
    <source>
        <dbReference type="ARBA" id="ARBA00022777"/>
    </source>
</evidence>